<evidence type="ECO:0000313" key="2">
    <source>
        <dbReference type="EMBL" id="OEK06718.1"/>
    </source>
</evidence>
<dbReference type="STRING" id="1563681.BFP71_03385"/>
<keyword evidence="3" id="KW-1185">Reference proteome</keyword>
<dbReference type="RefSeq" id="WP_069834030.1">
    <property type="nucleotide sequence ID" value="NZ_MDGQ01000003.1"/>
</dbReference>
<dbReference type="OrthoDB" id="4379323at2"/>
<protein>
    <submittedName>
        <fullName evidence="2">Uncharacterized protein</fullName>
    </submittedName>
</protein>
<evidence type="ECO:0000256" key="1">
    <source>
        <dbReference type="SAM" id="MobiDB-lite"/>
    </source>
</evidence>
<organism evidence="2 3">
    <name type="scientific">Roseivirga misakiensis</name>
    <dbReference type="NCBI Taxonomy" id="1563681"/>
    <lineage>
        <taxon>Bacteria</taxon>
        <taxon>Pseudomonadati</taxon>
        <taxon>Bacteroidota</taxon>
        <taxon>Cytophagia</taxon>
        <taxon>Cytophagales</taxon>
        <taxon>Roseivirgaceae</taxon>
        <taxon>Roseivirga</taxon>
    </lineage>
</organism>
<evidence type="ECO:0000313" key="3">
    <source>
        <dbReference type="Proteomes" id="UP000095552"/>
    </source>
</evidence>
<sequence length="91" mass="10698">MKPLDPQLRGFQPQRIGSDHLSDPELHKVTNKSQLAEYYGWSLNKLRQELKEIQTELNFNLLKKRTFTTGQIMRIADQLGVPNDFYNRNSH</sequence>
<dbReference type="Proteomes" id="UP000095552">
    <property type="component" value="Unassembled WGS sequence"/>
</dbReference>
<proteinExistence type="predicted"/>
<feature type="region of interest" description="Disordered" evidence="1">
    <location>
        <begin position="1"/>
        <end position="25"/>
    </location>
</feature>
<comment type="caution">
    <text evidence="2">The sequence shown here is derived from an EMBL/GenBank/DDBJ whole genome shotgun (WGS) entry which is preliminary data.</text>
</comment>
<reference evidence="2 3" key="1">
    <citation type="submission" date="2016-08" db="EMBL/GenBank/DDBJ databases">
        <title>Draft genome of Fabibacter sp. strain SK-8.</title>
        <authorList>
            <person name="Wong S.-K."/>
            <person name="Hamasaki K."/>
            <person name="Yoshizawa S."/>
        </authorList>
    </citation>
    <scope>NUCLEOTIDE SEQUENCE [LARGE SCALE GENOMIC DNA]</scope>
    <source>
        <strain evidence="2 3">SK-8</strain>
    </source>
</reference>
<accession>A0A1E5T5U5</accession>
<dbReference type="AlphaFoldDB" id="A0A1E5T5U5"/>
<dbReference type="EMBL" id="MDGQ01000003">
    <property type="protein sequence ID" value="OEK06718.1"/>
    <property type="molecule type" value="Genomic_DNA"/>
</dbReference>
<gene>
    <name evidence="2" type="ORF">BFP71_03385</name>
</gene>
<name>A0A1E5T5U5_9BACT</name>